<keyword evidence="1" id="KW-0732">Signal</keyword>
<dbReference type="Proteomes" id="UP000670776">
    <property type="component" value="Unassembled WGS sequence"/>
</dbReference>
<comment type="caution">
    <text evidence="2">The sequence shown here is derived from an EMBL/GenBank/DDBJ whole genome shotgun (WGS) entry which is preliminary data.</text>
</comment>
<evidence type="ECO:0000313" key="2">
    <source>
        <dbReference type="EMBL" id="MBP0902440.1"/>
    </source>
</evidence>
<evidence type="ECO:0000313" key="3">
    <source>
        <dbReference type="Proteomes" id="UP000670776"/>
    </source>
</evidence>
<dbReference type="PROSITE" id="PS51257">
    <property type="entry name" value="PROKAR_LIPOPROTEIN"/>
    <property type="match status" value="1"/>
</dbReference>
<name>A0ABS4BQU0_9FLAO</name>
<organism evidence="2 3">
    <name type="scientific">Mariniflexile gromovii</name>
    <dbReference type="NCBI Taxonomy" id="362523"/>
    <lineage>
        <taxon>Bacteria</taxon>
        <taxon>Pseudomonadati</taxon>
        <taxon>Bacteroidota</taxon>
        <taxon>Flavobacteriia</taxon>
        <taxon>Flavobacteriales</taxon>
        <taxon>Flavobacteriaceae</taxon>
        <taxon>Mariniflexile</taxon>
    </lineage>
</organism>
<sequence length="192" mass="21219">MKAQKLIKALLLLAIVLSSCSKKDDDIITEIPSQYPMKSLIESGYIGLQNTMVDWEFIKEVGYRFKTFKSGSITSLGIRIPNNGEYRVTLFNADTEEVLVTKYITSTSGLLSYEEIDPINIQSGVAYFVSVNTNNFYTFNDSGNTIFPVEIGDVLITNSGSSTGNNINQLMPSLGSNTYFIGMVDVKFKASN</sequence>
<reference evidence="2 3" key="1">
    <citation type="submission" date="2021-04" db="EMBL/GenBank/DDBJ databases">
        <title>Mariniflexile gromovii gen. nov., sp. nov., a gliding bacterium isolated from the sea urchin Strongylocentrotus intermedius.</title>
        <authorList>
            <person name="Ko S."/>
            <person name="Le V."/>
            <person name="Ahn C.-Y."/>
            <person name="Oh H.-M."/>
        </authorList>
    </citation>
    <scope>NUCLEOTIDE SEQUENCE [LARGE SCALE GENOMIC DNA]</scope>
    <source>
        <strain evidence="2 3">KCTC 12570</strain>
    </source>
</reference>
<keyword evidence="3" id="KW-1185">Reference proteome</keyword>
<proteinExistence type="predicted"/>
<dbReference type="RefSeq" id="WP_209651857.1">
    <property type="nucleotide sequence ID" value="NZ_JAGJCB010000001.1"/>
</dbReference>
<feature type="chain" id="PRO_5047290490" evidence="1">
    <location>
        <begin position="24"/>
        <end position="192"/>
    </location>
</feature>
<feature type="signal peptide" evidence="1">
    <location>
        <begin position="1"/>
        <end position="23"/>
    </location>
</feature>
<dbReference type="EMBL" id="JAGJCB010000001">
    <property type="protein sequence ID" value="MBP0902440.1"/>
    <property type="molecule type" value="Genomic_DNA"/>
</dbReference>
<protein>
    <submittedName>
        <fullName evidence="2">DUF4082 domain-containing protein</fullName>
    </submittedName>
</protein>
<gene>
    <name evidence="2" type="ORF">J8H85_01255</name>
</gene>
<evidence type="ECO:0000256" key="1">
    <source>
        <dbReference type="SAM" id="SignalP"/>
    </source>
</evidence>
<accession>A0ABS4BQU0</accession>